<dbReference type="AlphaFoldDB" id="A0A6P2CXI5"/>
<evidence type="ECO:0000313" key="3">
    <source>
        <dbReference type="Proteomes" id="UP000464178"/>
    </source>
</evidence>
<reference evidence="2 3" key="1">
    <citation type="submission" date="2019-05" db="EMBL/GenBank/DDBJ databases">
        <authorList>
            <consortium name="Science for Life Laboratories"/>
        </authorList>
    </citation>
    <scope>NUCLEOTIDE SEQUENCE [LARGE SCALE GENOMIC DNA]</scope>
    <source>
        <strain evidence="2">Soil9</strain>
    </source>
</reference>
<keyword evidence="1" id="KW-1133">Transmembrane helix</keyword>
<dbReference type="EMBL" id="LR593886">
    <property type="protein sequence ID" value="VTR92474.1"/>
    <property type="molecule type" value="Genomic_DNA"/>
</dbReference>
<proteinExistence type="predicted"/>
<name>A0A6P2CXI5_9BACT</name>
<sequence length="354" mass="39328">MKSFFSLVICLAIVGLCRGQGSAPPCAEIERSALSARTQIKTITVKLMIATRAFRRSPDSPELQISERTLWLDGEHSRGDIVRNSGPYASIRFSDCLNCGKAGWAISANQIPNNATNIVPIEKGKEAEFRNVFDPRILGYCPMIVDTLCDRRVDTIVGSADRDEPIVTQSQSDGADSLLIRWTSHRKVQISVWISPAKGWNVTRIETLSPETPQSTARWKAILQSQLAKVDGTNIWYPRQVVFQQFNGSVPTIEETVDVKEVQINQPIPSEIFTLAGLKLKDNTYIVSPHSDETGVLRKGVVVPIPGLVNSEDLVDHVDSERNPQRRLYLIITAIIFGSIAVAIVVLRRMRRSP</sequence>
<accession>A0A6P2CXI5</accession>
<keyword evidence="1" id="KW-0812">Transmembrane</keyword>
<evidence type="ECO:0000256" key="1">
    <source>
        <dbReference type="SAM" id="Phobius"/>
    </source>
</evidence>
<organism evidence="2 3">
    <name type="scientific">Gemmata massiliana</name>
    <dbReference type="NCBI Taxonomy" id="1210884"/>
    <lineage>
        <taxon>Bacteria</taxon>
        <taxon>Pseudomonadati</taxon>
        <taxon>Planctomycetota</taxon>
        <taxon>Planctomycetia</taxon>
        <taxon>Gemmatales</taxon>
        <taxon>Gemmataceae</taxon>
        <taxon>Gemmata</taxon>
    </lineage>
</organism>
<protein>
    <recommendedName>
        <fullName evidence="4">DUF2330 domain-containing protein</fullName>
    </recommendedName>
</protein>
<dbReference type="KEGG" id="gms:SOIL9_52400"/>
<evidence type="ECO:0008006" key="4">
    <source>
        <dbReference type="Google" id="ProtNLM"/>
    </source>
</evidence>
<keyword evidence="1" id="KW-0472">Membrane</keyword>
<feature type="transmembrane region" description="Helical" evidence="1">
    <location>
        <begin position="328"/>
        <end position="347"/>
    </location>
</feature>
<gene>
    <name evidence="2" type="ORF">SOIL9_52400</name>
</gene>
<evidence type="ECO:0000313" key="2">
    <source>
        <dbReference type="EMBL" id="VTR92474.1"/>
    </source>
</evidence>
<dbReference type="RefSeq" id="WP_162667328.1">
    <property type="nucleotide sequence ID" value="NZ_LR593886.1"/>
</dbReference>
<keyword evidence="3" id="KW-1185">Reference proteome</keyword>
<dbReference type="Proteomes" id="UP000464178">
    <property type="component" value="Chromosome"/>
</dbReference>